<dbReference type="RefSeq" id="WP_248649644.1">
    <property type="nucleotide sequence ID" value="NZ_CP096659.1"/>
</dbReference>
<keyword evidence="2" id="KW-0812">Transmembrane</keyword>
<dbReference type="KEGG" id="halx:M0R89_13715"/>
<evidence type="ECO:0000256" key="2">
    <source>
        <dbReference type="SAM" id="Phobius"/>
    </source>
</evidence>
<sequence>MLRKTPSTADRRPPDQRGDCSADDCDRESPPTAGERSSTPSARSSRPKEAGKTRNSLVATGSTRSPIDRGAARGQTSIDFVVGMSVFLLTVAFVVAFLPGMFGPFTATGSGDVLAADRTAGLLAEQTLADPTNPGVLNATCTAEFFSKTDDGAIAACGLGADSSDLDAALGLGSATGVNVTIERGGTVRSKRGVTLAAGPEPPVSESVVVSRRVVLLGGDNANLYVRMW</sequence>
<proteinExistence type="predicted"/>
<evidence type="ECO:0000313" key="3">
    <source>
        <dbReference type="EMBL" id="UPV73591.1"/>
    </source>
</evidence>
<dbReference type="GeneID" id="72186276"/>
<evidence type="ECO:0000313" key="4">
    <source>
        <dbReference type="Proteomes" id="UP000830729"/>
    </source>
</evidence>
<dbReference type="EMBL" id="CP096659">
    <property type="protein sequence ID" value="UPV73591.1"/>
    <property type="molecule type" value="Genomic_DNA"/>
</dbReference>
<dbReference type="AlphaFoldDB" id="A0A8U0HRY8"/>
<feature type="compositionally biased region" description="Polar residues" evidence="1">
    <location>
        <begin position="53"/>
        <end position="65"/>
    </location>
</feature>
<dbReference type="InterPro" id="IPR056613">
    <property type="entry name" value="DUF7287"/>
</dbReference>
<feature type="transmembrane region" description="Helical" evidence="2">
    <location>
        <begin position="80"/>
        <end position="102"/>
    </location>
</feature>
<keyword evidence="2" id="KW-0472">Membrane</keyword>
<feature type="compositionally biased region" description="Basic and acidic residues" evidence="1">
    <location>
        <begin position="9"/>
        <end position="20"/>
    </location>
</feature>
<protein>
    <submittedName>
        <fullName evidence="3">Uncharacterized protein</fullName>
    </submittedName>
</protein>
<name>A0A8U0HRY8_9EURY</name>
<gene>
    <name evidence="3" type="ORF">M0R89_13715</name>
</gene>
<feature type="region of interest" description="Disordered" evidence="1">
    <location>
        <begin position="1"/>
        <end position="71"/>
    </location>
</feature>
<keyword evidence="4" id="KW-1185">Reference proteome</keyword>
<keyword evidence="2" id="KW-1133">Transmembrane helix</keyword>
<evidence type="ECO:0000256" key="1">
    <source>
        <dbReference type="SAM" id="MobiDB-lite"/>
    </source>
</evidence>
<reference evidence="3 4" key="1">
    <citation type="submission" date="2022-04" db="EMBL/GenBank/DDBJ databases">
        <title>Diverse halophilic archaea isolated from saline environments.</title>
        <authorList>
            <person name="Cui H.-L."/>
        </authorList>
    </citation>
    <scope>NUCLEOTIDE SEQUENCE [LARGE SCALE GENOMIC DNA]</scope>
    <source>
        <strain evidence="3 4">XZYJT49</strain>
    </source>
</reference>
<accession>A0A8U0HRY8</accession>
<organism evidence="3 4">
    <name type="scientific">Halorussus limi</name>
    <dbReference type="NCBI Taxonomy" id="2938695"/>
    <lineage>
        <taxon>Archaea</taxon>
        <taxon>Methanobacteriati</taxon>
        <taxon>Methanobacteriota</taxon>
        <taxon>Stenosarchaea group</taxon>
        <taxon>Halobacteria</taxon>
        <taxon>Halobacteriales</taxon>
        <taxon>Haladaptataceae</taxon>
        <taxon>Halorussus</taxon>
    </lineage>
</organism>
<dbReference type="Pfam" id="PF23958">
    <property type="entry name" value="DUF7287"/>
    <property type="match status" value="1"/>
</dbReference>
<dbReference type="Proteomes" id="UP000830729">
    <property type="component" value="Chromosome"/>
</dbReference>